<dbReference type="InterPro" id="IPR044730">
    <property type="entry name" value="RNase_H-like_dom_plant"/>
</dbReference>
<protein>
    <recommendedName>
        <fullName evidence="1">RNase H type-1 domain-containing protein</fullName>
    </recommendedName>
</protein>
<dbReference type="EMBL" id="CACVBM020001706">
    <property type="protein sequence ID" value="CAA7057745.1"/>
    <property type="molecule type" value="Genomic_DNA"/>
</dbReference>
<dbReference type="InterPro" id="IPR036397">
    <property type="entry name" value="RNaseH_sf"/>
</dbReference>
<gene>
    <name evidence="2" type="ORF">MERR_LOCUS44981</name>
</gene>
<dbReference type="SUPFAM" id="SSF53098">
    <property type="entry name" value="Ribonuclease H-like"/>
    <property type="match status" value="1"/>
</dbReference>
<dbReference type="Proteomes" id="UP000467841">
    <property type="component" value="Unassembled WGS sequence"/>
</dbReference>
<keyword evidence="3" id="KW-1185">Reference proteome</keyword>
<reference evidence="2" key="1">
    <citation type="submission" date="2020-01" db="EMBL/GenBank/DDBJ databases">
        <authorList>
            <person name="Mishra B."/>
        </authorList>
    </citation>
    <scope>NUCLEOTIDE SEQUENCE [LARGE SCALE GENOMIC DNA]</scope>
</reference>
<organism evidence="2 3">
    <name type="scientific">Microthlaspi erraticum</name>
    <dbReference type="NCBI Taxonomy" id="1685480"/>
    <lineage>
        <taxon>Eukaryota</taxon>
        <taxon>Viridiplantae</taxon>
        <taxon>Streptophyta</taxon>
        <taxon>Embryophyta</taxon>
        <taxon>Tracheophyta</taxon>
        <taxon>Spermatophyta</taxon>
        <taxon>Magnoliopsida</taxon>
        <taxon>eudicotyledons</taxon>
        <taxon>Gunneridae</taxon>
        <taxon>Pentapetalae</taxon>
        <taxon>rosids</taxon>
        <taxon>malvids</taxon>
        <taxon>Brassicales</taxon>
        <taxon>Brassicaceae</taxon>
        <taxon>Coluteocarpeae</taxon>
        <taxon>Microthlaspi</taxon>
    </lineage>
</organism>
<evidence type="ECO:0000313" key="3">
    <source>
        <dbReference type="Proteomes" id="UP000467841"/>
    </source>
</evidence>
<dbReference type="Pfam" id="PF13456">
    <property type="entry name" value="RVT_3"/>
    <property type="match status" value="1"/>
</dbReference>
<dbReference type="GO" id="GO:0003676">
    <property type="term" value="F:nucleic acid binding"/>
    <property type="evidence" value="ECO:0007669"/>
    <property type="project" value="InterPro"/>
</dbReference>
<accession>A0A6D2LDB7</accession>
<evidence type="ECO:0000259" key="1">
    <source>
        <dbReference type="Pfam" id="PF13456"/>
    </source>
</evidence>
<dbReference type="GO" id="GO:0004523">
    <property type="term" value="F:RNA-DNA hybrid ribonuclease activity"/>
    <property type="evidence" value="ECO:0007669"/>
    <property type="project" value="InterPro"/>
</dbReference>
<dbReference type="AlphaFoldDB" id="A0A6D2LDB7"/>
<proteinExistence type="predicted"/>
<sequence length="164" mass="18593">MGASSDTSGRRRAAFGEYGELRFSGDRCQVDGAWKETDPRAGLGWYNFNMETGEVLLGTCNLWRGVSSLPTEVEALLWAMQCMLRHNKLVMVFETDCSDVVQMVSKPEEWPVFAHRTGKESYGIWSAQRIVMIARSHLPETAYKFLQGGFKAENRNGDNDKEMR</sequence>
<dbReference type="InterPro" id="IPR012337">
    <property type="entry name" value="RNaseH-like_sf"/>
</dbReference>
<comment type="caution">
    <text evidence="2">The sequence shown here is derived from an EMBL/GenBank/DDBJ whole genome shotgun (WGS) entry which is preliminary data.</text>
</comment>
<dbReference type="Gene3D" id="3.30.420.10">
    <property type="entry name" value="Ribonuclease H-like superfamily/Ribonuclease H"/>
    <property type="match status" value="1"/>
</dbReference>
<name>A0A6D2LDB7_9BRAS</name>
<dbReference type="InterPro" id="IPR002156">
    <property type="entry name" value="RNaseH_domain"/>
</dbReference>
<evidence type="ECO:0000313" key="2">
    <source>
        <dbReference type="EMBL" id="CAA7057745.1"/>
    </source>
</evidence>
<feature type="domain" description="RNase H type-1" evidence="1">
    <location>
        <begin position="30"/>
        <end position="108"/>
    </location>
</feature>
<dbReference type="CDD" id="cd06222">
    <property type="entry name" value="RNase_H_like"/>
    <property type="match status" value="1"/>
</dbReference>